<protein>
    <recommendedName>
        <fullName evidence="2">DotM C-terminal cytoplasmic domain-containing protein</fullName>
    </recommendedName>
</protein>
<organism evidence="3 4">
    <name type="scientific">Parachitinimonas caeni</name>
    <dbReference type="NCBI Taxonomy" id="3031301"/>
    <lineage>
        <taxon>Bacteria</taxon>
        <taxon>Pseudomonadati</taxon>
        <taxon>Pseudomonadota</taxon>
        <taxon>Betaproteobacteria</taxon>
        <taxon>Neisseriales</taxon>
        <taxon>Chitinibacteraceae</taxon>
        <taxon>Parachitinimonas</taxon>
    </lineage>
</organism>
<name>A0ABT7DUY2_9NEIS</name>
<dbReference type="EMBL" id="JARRAF010000006">
    <property type="protein sequence ID" value="MDK2123862.1"/>
    <property type="molecule type" value="Genomic_DNA"/>
</dbReference>
<feature type="transmembrane region" description="Helical" evidence="1">
    <location>
        <begin position="97"/>
        <end position="116"/>
    </location>
</feature>
<keyword evidence="1" id="KW-0812">Transmembrane</keyword>
<keyword evidence="4" id="KW-1185">Reference proteome</keyword>
<dbReference type="RefSeq" id="WP_284100166.1">
    <property type="nucleotide sequence ID" value="NZ_JARRAF010000006.1"/>
</dbReference>
<keyword evidence="1" id="KW-0472">Membrane</keyword>
<keyword evidence="1" id="KW-1133">Transmembrane helix</keyword>
<feature type="transmembrane region" description="Helical" evidence="1">
    <location>
        <begin position="12"/>
        <end position="31"/>
    </location>
</feature>
<dbReference type="InterPro" id="IPR056464">
    <property type="entry name" value="DotM_C"/>
</dbReference>
<sequence length="403" mass="45482">MAKQDSAPTLSGPAILVLAAATLYGACWLAWVTLHGPLARSYLWLRLLELATVFLPVFLLSRFVDIAPFSWIGSWIDRASQADYASYPWADIARSSLFFNIFWLAVLCGLCWRWAMQHLAHHPKMRFARRHTLDSYARLWSQHFAHLPLFRRLRLIEQPLDHPVYGMALNLKGFLLRHGLVSAWSGEGRPLLDETAARAVFARQLGGLWRGTKGLTDTELLVFAALAPRVAATDSRLDDSAFKAALALSDRLLKSYWGPVSAADCDVREPEFDLEAAQQAIEQYGAHSKVQAVIDQHAFNRSILWAMLLEARRVGILPACEFRWLRFCDRPLWYLVNNVGRTVTFPEAAGPMSHFLHERMTGPSASPRLDNALAALKSATERFDFNAEDREAHAAKARKREHP</sequence>
<reference evidence="3" key="1">
    <citation type="submission" date="2023-03" db="EMBL/GenBank/DDBJ databases">
        <title>Chitinimonas shenzhenensis gen. nov., sp. nov., a novel member of family Burkholderiaceae isolated from activated sludge collected in Shen Zhen, China.</title>
        <authorList>
            <person name="Wang X."/>
        </authorList>
    </citation>
    <scope>NUCLEOTIDE SEQUENCE</scope>
    <source>
        <strain evidence="3">DQS-5</strain>
    </source>
</reference>
<proteinExistence type="predicted"/>
<dbReference type="Pfam" id="PF23127">
    <property type="entry name" value="DotM_C"/>
    <property type="match status" value="1"/>
</dbReference>
<comment type="caution">
    <text evidence="3">The sequence shown here is derived from an EMBL/GenBank/DDBJ whole genome shotgun (WGS) entry which is preliminary data.</text>
</comment>
<feature type="domain" description="DotM C-terminal cytoplasmic" evidence="2">
    <location>
        <begin position="196"/>
        <end position="377"/>
    </location>
</feature>
<evidence type="ECO:0000313" key="4">
    <source>
        <dbReference type="Proteomes" id="UP001172778"/>
    </source>
</evidence>
<gene>
    <name evidence="3" type="ORF">PZA18_07350</name>
</gene>
<dbReference type="Proteomes" id="UP001172778">
    <property type="component" value="Unassembled WGS sequence"/>
</dbReference>
<evidence type="ECO:0000313" key="3">
    <source>
        <dbReference type="EMBL" id="MDK2123862.1"/>
    </source>
</evidence>
<evidence type="ECO:0000256" key="1">
    <source>
        <dbReference type="SAM" id="Phobius"/>
    </source>
</evidence>
<accession>A0ABT7DUY2</accession>
<evidence type="ECO:0000259" key="2">
    <source>
        <dbReference type="Pfam" id="PF23127"/>
    </source>
</evidence>